<evidence type="ECO:0000256" key="1">
    <source>
        <dbReference type="SAM" id="MobiDB-lite"/>
    </source>
</evidence>
<evidence type="ECO:0000313" key="3">
    <source>
        <dbReference type="Proteomes" id="UP001634393"/>
    </source>
</evidence>
<dbReference type="InterPro" id="IPR039620">
    <property type="entry name" value="BKI1/MAKR1/3/4"/>
</dbReference>
<feature type="compositionally biased region" description="Low complexity" evidence="1">
    <location>
        <begin position="33"/>
        <end position="47"/>
    </location>
</feature>
<evidence type="ECO:0000313" key="2">
    <source>
        <dbReference type="EMBL" id="KAL3840390.1"/>
    </source>
</evidence>
<gene>
    <name evidence="2" type="ORF">ACJIZ3_024981</name>
</gene>
<protein>
    <recommendedName>
        <fullName evidence="4">BRI1 kinase inhibitor 1-like</fullName>
    </recommendedName>
</protein>
<feature type="region of interest" description="Disordered" evidence="1">
    <location>
        <begin position="233"/>
        <end position="268"/>
    </location>
</feature>
<proteinExistence type="predicted"/>
<sequence length="299" mass="33688">MLSENKEEKNHKNEFKRAEQQSKHHQAQQLNTNPPAASPSSNSSSPSHEFSFTISLQTEIPNKNTNSTPSFAIDLSPADDIFFHGHLLPLHLLSHLPISPRTSTNSIDNFTLPIKESIQENNINDHVIKGKGMGGQSNSKSKSKSKSIFGISSKWRKGCEANDEKNHQEKDQRQRKKFKFDVSRVVKRYMRLVKPFLIFRSNRRMNNHELYRQPCNSFSGNLVVQKNKKELRSGRRRGFSAPVSMRNSPANSGQLVTTSGNVTPTNKSDSTMEELQAAIQAAIAHCKRSTAPEDKIKLP</sequence>
<dbReference type="PANTHER" id="PTHR33312">
    <property type="entry name" value="MEMBRANE-ASSOCIATED KINASE REGULATOR 4-RELATED"/>
    <property type="match status" value="1"/>
</dbReference>
<evidence type="ECO:0008006" key="4">
    <source>
        <dbReference type="Google" id="ProtNLM"/>
    </source>
</evidence>
<dbReference type="Proteomes" id="UP001634393">
    <property type="component" value="Unassembled WGS sequence"/>
</dbReference>
<dbReference type="EMBL" id="JBJXBP010000003">
    <property type="protein sequence ID" value="KAL3840390.1"/>
    <property type="molecule type" value="Genomic_DNA"/>
</dbReference>
<accession>A0ABD3TUB9</accession>
<dbReference type="PANTHER" id="PTHR33312:SF19">
    <property type="entry name" value="BRI1 KINASE INHIBITOR 1"/>
    <property type="match status" value="1"/>
</dbReference>
<reference evidence="2 3" key="1">
    <citation type="submission" date="2024-12" db="EMBL/GenBank/DDBJ databases">
        <title>The unique morphological basis and parallel evolutionary history of personate flowers in Penstemon.</title>
        <authorList>
            <person name="Depatie T.H."/>
            <person name="Wessinger C.A."/>
        </authorList>
    </citation>
    <scope>NUCLEOTIDE SEQUENCE [LARGE SCALE GENOMIC DNA]</scope>
    <source>
        <strain evidence="2">WTNN_2</strain>
        <tissue evidence="2">Leaf</tissue>
    </source>
</reference>
<feature type="compositionally biased region" description="Polar residues" evidence="1">
    <location>
        <begin position="245"/>
        <end position="268"/>
    </location>
</feature>
<name>A0ABD3TUB9_9LAMI</name>
<feature type="compositionally biased region" description="Basic and acidic residues" evidence="1">
    <location>
        <begin position="1"/>
        <end position="22"/>
    </location>
</feature>
<keyword evidence="3" id="KW-1185">Reference proteome</keyword>
<organism evidence="2 3">
    <name type="scientific">Penstemon smallii</name>
    <dbReference type="NCBI Taxonomy" id="265156"/>
    <lineage>
        <taxon>Eukaryota</taxon>
        <taxon>Viridiplantae</taxon>
        <taxon>Streptophyta</taxon>
        <taxon>Embryophyta</taxon>
        <taxon>Tracheophyta</taxon>
        <taxon>Spermatophyta</taxon>
        <taxon>Magnoliopsida</taxon>
        <taxon>eudicotyledons</taxon>
        <taxon>Gunneridae</taxon>
        <taxon>Pentapetalae</taxon>
        <taxon>asterids</taxon>
        <taxon>lamiids</taxon>
        <taxon>Lamiales</taxon>
        <taxon>Plantaginaceae</taxon>
        <taxon>Cheloneae</taxon>
        <taxon>Penstemon</taxon>
    </lineage>
</organism>
<comment type="caution">
    <text evidence="2">The sequence shown here is derived from an EMBL/GenBank/DDBJ whole genome shotgun (WGS) entry which is preliminary data.</text>
</comment>
<dbReference type="AlphaFoldDB" id="A0ABD3TUB9"/>
<feature type="region of interest" description="Disordered" evidence="1">
    <location>
        <begin position="1"/>
        <end position="51"/>
    </location>
</feature>